<dbReference type="EMBL" id="JAATJH010000013">
    <property type="protein sequence ID" value="NJC28454.1"/>
    <property type="molecule type" value="Genomic_DNA"/>
</dbReference>
<feature type="region of interest" description="Disordered" evidence="1">
    <location>
        <begin position="264"/>
        <end position="283"/>
    </location>
</feature>
<protein>
    <recommendedName>
        <fullName evidence="2">CBM6 domain-containing protein</fullName>
    </recommendedName>
</protein>
<comment type="caution">
    <text evidence="3">The sequence shown here is derived from an EMBL/GenBank/DDBJ whole genome shotgun (WGS) entry which is preliminary data.</text>
</comment>
<dbReference type="Gene3D" id="2.60.120.260">
    <property type="entry name" value="Galactose-binding domain-like"/>
    <property type="match status" value="2"/>
</dbReference>
<dbReference type="SUPFAM" id="SSF49785">
    <property type="entry name" value="Galactose-binding domain-like"/>
    <property type="match status" value="2"/>
</dbReference>
<accession>A0ABX0XHZ9</accession>
<name>A0ABX0XHZ9_9BACT</name>
<evidence type="ECO:0000313" key="4">
    <source>
        <dbReference type="Proteomes" id="UP000770785"/>
    </source>
</evidence>
<dbReference type="Pfam" id="PF03422">
    <property type="entry name" value="CBM_6"/>
    <property type="match status" value="1"/>
</dbReference>
<evidence type="ECO:0000313" key="3">
    <source>
        <dbReference type="EMBL" id="NJC28454.1"/>
    </source>
</evidence>
<dbReference type="RefSeq" id="WP_168040491.1">
    <property type="nucleotide sequence ID" value="NZ_JAATJH010000013.1"/>
</dbReference>
<proteinExistence type="predicted"/>
<gene>
    <name evidence="3" type="ORF">GGR27_003979</name>
</gene>
<reference evidence="3 4" key="1">
    <citation type="submission" date="2020-03" db="EMBL/GenBank/DDBJ databases">
        <title>Genomic Encyclopedia of Type Strains, Phase IV (KMG-IV): sequencing the most valuable type-strain genomes for metagenomic binning, comparative biology and taxonomic classification.</title>
        <authorList>
            <person name="Goeker M."/>
        </authorList>
    </citation>
    <scope>NUCLEOTIDE SEQUENCE [LARGE SCALE GENOMIC DNA]</scope>
    <source>
        <strain evidence="3 4">DSM 105096</strain>
    </source>
</reference>
<evidence type="ECO:0000259" key="2">
    <source>
        <dbReference type="PROSITE" id="PS51175"/>
    </source>
</evidence>
<sequence>MLNFNPANIRQTVLTGLFCAATIGTITAGTTPTGPVTDDCASSELIVSGGQTPFAGVISLPGTIEAENFDADGPDDTVDGYQGAFDKTAGNVADPGNTYRPGSDVDIQDRFQRVFVTALQGQEYLEFTVNATEGAGNYNFEFVASSLRNANRTVQVQREVCDPATMMTSLVDLGTVTLVLTTGGDAVFASTTLEDVALIAGEQVLRLTFGAFGGALDQVIVTKGTGGPVDPTVQGPFNGPNTFVDGTLVLEVENYDTGGQDVAYNDTGDTPADNSNNTYRPGDGVDVRSFGPAIVINDNTFNEWQEYTIDVPAAAQYVFEFRYFTGRDGVIRVEADFDAGNTTPVEVTLPAGGVPADFVMARSQPISLGAGVQVLRFTVAGGGYNLDKVTIAEVNLPVDWMSFTGAANQKSVNLAWTTANEVENEGFTVQRSQNGAQWEALGFVGANETSSYRFADQRPVSGTNLYRLQQRDYDGTTDLSSVIQVSFAADLETRLYPNPTTNRIEFATQQTIANARLLDVTGRTLRIVPGNVRGLDVQDLASGTYYLQLQGADSVETLRFVKK</sequence>
<dbReference type="CDD" id="cd04080">
    <property type="entry name" value="CBM6_cellulase-like"/>
    <property type="match status" value="1"/>
</dbReference>
<dbReference type="InterPro" id="IPR005084">
    <property type="entry name" value="CBM6"/>
</dbReference>
<evidence type="ECO:0000256" key="1">
    <source>
        <dbReference type="SAM" id="MobiDB-lite"/>
    </source>
</evidence>
<dbReference type="InterPro" id="IPR008979">
    <property type="entry name" value="Galactose-bd-like_sf"/>
</dbReference>
<keyword evidence="4" id="KW-1185">Reference proteome</keyword>
<organism evidence="3 4">
    <name type="scientific">Neolewinella antarctica</name>
    <dbReference type="NCBI Taxonomy" id="442734"/>
    <lineage>
        <taxon>Bacteria</taxon>
        <taxon>Pseudomonadati</taxon>
        <taxon>Bacteroidota</taxon>
        <taxon>Saprospiria</taxon>
        <taxon>Saprospirales</taxon>
        <taxon>Lewinellaceae</taxon>
        <taxon>Neolewinella</taxon>
    </lineage>
</organism>
<feature type="domain" description="CBM6" evidence="2">
    <location>
        <begin position="248"/>
        <end position="392"/>
    </location>
</feature>
<dbReference type="InterPro" id="IPR026444">
    <property type="entry name" value="Secre_tail"/>
</dbReference>
<dbReference type="NCBIfam" id="TIGR04183">
    <property type="entry name" value="Por_Secre_tail"/>
    <property type="match status" value="1"/>
</dbReference>
<dbReference type="Pfam" id="PF18962">
    <property type="entry name" value="Por_Secre_tail"/>
    <property type="match status" value="1"/>
</dbReference>
<dbReference type="Proteomes" id="UP000770785">
    <property type="component" value="Unassembled WGS sequence"/>
</dbReference>
<dbReference type="PROSITE" id="PS51175">
    <property type="entry name" value="CBM6"/>
    <property type="match status" value="1"/>
</dbReference>